<reference evidence="2" key="1">
    <citation type="submission" date="2020-10" db="EMBL/GenBank/DDBJ databases">
        <title>Genomic Encyclopedia of Type Strains, Phase IV (KMG-IV): sequencing the most valuable type-strain genomes for metagenomic binning, comparative biology and taxonomic classification.</title>
        <authorList>
            <person name="Goeker M."/>
        </authorList>
    </citation>
    <scope>NUCLEOTIDE SEQUENCE</scope>
    <source>
        <strain evidence="2">DSM 13886</strain>
    </source>
</reference>
<gene>
    <name evidence="2" type="ORF">H4683_001618</name>
</gene>
<accession>A0A927MIN4</accession>
<dbReference type="PANTHER" id="PTHR43649:SF12">
    <property type="entry name" value="DIACETYLCHITOBIOSE BINDING PROTEIN DASA"/>
    <property type="match status" value="1"/>
</dbReference>
<dbReference type="InterPro" id="IPR050490">
    <property type="entry name" value="Bact_solute-bd_prot1"/>
</dbReference>
<dbReference type="Gene3D" id="3.40.190.10">
    <property type="entry name" value="Periplasmic binding protein-like II"/>
    <property type="match status" value="1"/>
</dbReference>
<keyword evidence="3" id="KW-1185">Reference proteome</keyword>
<evidence type="ECO:0000256" key="1">
    <source>
        <dbReference type="SAM" id="SignalP"/>
    </source>
</evidence>
<dbReference type="Pfam" id="PF01547">
    <property type="entry name" value="SBP_bac_1"/>
    <property type="match status" value="1"/>
</dbReference>
<keyword evidence="1" id="KW-0732">Signal</keyword>
<dbReference type="SUPFAM" id="SSF53850">
    <property type="entry name" value="Periplasmic binding protein-like II"/>
    <property type="match status" value="1"/>
</dbReference>
<name>A0A927MIN4_9BACL</name>
<feature type="signal peptide" evidence="1">
    <location>
        <begin position="1"/>
        <end position="20"/>
    </location>
</feature>
<organism evidence="2 3">
    <name type="scientific">Sporosarcina limicola</name>
    <dbReference type="NCBI Taxonomy" id="34101"/>
    <lineage>
        <taxon>Bacteria</taxon>
        <taxon>Bacillati</taxon>
        <taxon>Bacillota</taxon>
        <taxon>Bacilli</taxon>
        <taxon>Bacillales</taxon>
        <taxon>Caryophanaceae</taxon>
        <taxon>Sporosarcina</taxon>
    </lineage>
</organism>
<keyword evidence="2" id="KW-0762">Sugar transport</keyword>
<keyword evidence="2" id="KW-0813">Transport</keyword>
<dbReference type="InterPro" id="IPR006059">
    <property type="entry name" value="SBP"/>
</dbReference>
<proteinExistence type="predicted"/>
<dbReference type="AlphaFoldDB" id="A0A927MIN4"/>
<dbReference type="PROSITE" id="PS51257">
    <property type="entry name" value="PROKAR_LIPOPROTEIN"/>
    <property type="match status" value="1"/>
</dbReference>
<dbReference type="RefSeq" id="WP_192598325.1">
    <property type="nucleotide sequence ID" value="NZ_JADBEL010000007.1"/>
</dbReference>
<dbReference type="Proteomes" id="UP000658225">
    <property type="component" value="Unassembled WGS sequence"/>
</dbReference>
<protein>
    <submittedName>
        <fullName evidence="2">Multiple sugar transport system substrate-binding protein</fullName>
    </submittedName>
</protein>
<comment type="caution">
    <text evidence="2">The sequence shown here is derived from an EMBL/GenBank/DDBJ whole genome shotgun (WGS) entry which is preliminary data.</text>
</comment>
<evidence type="ECO:0000313" key="2">
    <source>
        <dbReference type="EMBL" id="MBE1554541.1"/>
    </source>
</evidence>
<evidence type="ECO:0000313" key="3">
    <source>
        <dbReference type="Proteomes" id="UP000658225"/>
    </source>
</evidence>
<dbReference type="CDD" id="cd13585">
    <property type="entry name" value="PBP2_TMBP_like"/>
    <property type="match status" value="1"/>
</dbReference>
<dbReference type="EMBL" id="JADBEL010000007">
    <property type="protein sequence ID" value="MBE1554541.1"/>
    <property type="molecule type" value="Genomic_DNA"/>
</dbReference>
<feature type="chain" id="PRO_5038766477" evidence="1">
    <location>
        <begin position="21"/>
        <end position="434"/>
    </location>
</feature>
<dbReference type="PANTHER" id="PTHR43649">
    <property type="entry name" value="ARABINOSE-BINDING PROTEIN-RELATED"/>
    <property type="match status" value="1"/>
</dbReference>
<sequence length="434" mass="49376">MKKYSLIFFSLVLIFLVACSNDDLKGKSKDDGTTNSDDEKEDVELTFSIWGNDQHAEMYEEVLKGFYDENPNIKVKIDLIPFPDYQQKMSVLAAGNELPDVGWVSEAMVSQFIKNDILSDISDFSKDDNFDMNDFIPSTLELWKHDGKLLGLPFSTPPMILYYNKKMFEEAGLETPTELAMKDEWTWEQFEEAAKALSSGEGINRTYGARLFREWTNFATLPSHTISYGGSIFSDDMKEFTWNSSEGVKTFEMLNRMMFEDKSHVPPGENIEYEGGKVGMYSAMYSYMTNAREITDFEWDIAPLPKGPNGRAPLLGQAGIVAFEGSKHPKEAKELLKFLASKVGIQAQSMFFVPARKSVLESDEFITVPNNPSRESIQLAMIDQMNDGYTYPLHEDWTKIESEIIKGIDKLFAQMESPTVILEQMEKDIKPLLK</sequence>